<evidence type="ECO:0000256" key="5">
    <source>
        <dbReference type="ARBA" id="ARBA00022840"/>
    </source>
</evidence>
<keyword evidence="5" id="KW-0067">ATP-binding</keyword>
<keyword evidence="3" id="KW-0547">Nucleotide-binding</keyword>
<dbReference type="AlphaFoldDB" id="A0A7C8NJU2"/>
<proteinExistence type="predicted"/>
<evidence type="ECO:0000313" key="8">
    <source>
        <dbReference type="Proteomes" id="UP000475325"/>
    </source>
</evidence>
<dbReference type="EMBL" id="WIQW01000003">
    <property type="protein sequence ID" value="KAF3111915.1"/>
    <property type="molecule type" value="Genomic_DNA"/>
</dbReference>
<dbReference type="InterPro" id="IPR011009">
    <property type="entry name" value="Kinase-like_dom_sf"/>
</dbReference>
<reference evidence="7 8" key="1">
    <citation type="submission" date="2019-06" db="EMBL/GenBank/DDBJ databases">
        <authorList>
            <person name="Palmer J.M."/>
        </authorList>
    </citation>
    <scope>NUCLEOTIDE SEQUENCE [LARGE SCALE GENOMIC DNA]</scope>
    <source>
        <strain evidence="7 8">TWF102</strain>
    </source>
</reference>
<sequence length="282" mass="31457">MAYSRTNNSTRATINRSKLHGSGTFKYVYAGTYTAGARKGQPCVAKEFKSGCVVEDHYFDEEMNICAKSQEIIDEFNEAGILNQEVYLNTPEIWEYDGRGSPKKGQKVLIEPMIKNFEKFNSNSGWALSEPTGWAAALQSLSHFSYDNSGGQLLLCDLQGGIYNDGFVLTDPVIMSRAQNCGPADLGMDGIMSFFQRHRCNGFCDASWRKPPVLGKAKIPMHQGTTMQAYLPTRSSRPKHPTDRIFLLIKINLSIPHPTTVPENTISPVNSRGFTRAFCMFQ</sequence>
<evidence type="ECO:0000256" key="4">
    <source>
        <dbReference type="ARBA" id="ARBA00022777"/>
    </source>
</evidence>
<name>A0A7C8NJU2_ORBOL</name>
<dbReference type="PANTHER" id="PTHR45992:SF11">
    <property type="entry name" value="ALPHA-TYPE PROTEIN KINASE DOMAIN-CONTAINING PROTEIN"/>
    <property type="match status" value="1"/>
</dbReference>
<accession>A0A7C8NJU2</accession>
<dbReference type="PANTHER" id="PTHR45992">
    <property type="entry name" value="EUKARYOTIC ELONGATION FACTOR 2 KINASE-RELATED"/>
    <property type="match status" value="1"/>
</dbReference>
<comment type="caution">
    <text evidence="7">The sequence shown here is derived from an EMBL/GenBank/DDBJ whole genome shotgun (WGS) entry which is preliminary data.</text>
</comment>
<protein>
    <recommendedName>
        <fullName evidence="6">Alpha-type protein kinase domain-containing protein</fullName>
    </recommendedName>
</protein>
<dbReference type="Gene3D" id="3.20.200.10">
    <property type="entry name" value="MHCK/EF2 kinase"/>
    <property type="match status" value="1"/>
</dbReference>
<dbReference type="SMART" id="SM00811">
    <property type="entry name" value="Alpha_kinase"/>
    <property type="match status" value="1"/>
</dbReference>
<evidence type="ECO:0000256" key="3">
    <source>
        <dbReference type="ARBA" id="ARBA00022741"/>
    </source>
</evidence>
<dbReference type="InterPro" id="IPR051852">
    <property type="entry name" value="Alpha-type_PK"/>
</dbReference>
<dbReference type="InterPro" id="IPR004166">
    <property type="entry name" value="a-kinase_dom"/>
</dbReference>
<keyword evidence="4" id="KW-0418">Kinase</keyword>
<feature type="domain" description="Alpha-type protein kinase" evidence="6">
    <location>
        <begin position="1"/>
        <end position="219"/>
    </location>
</feature>
<dbReference type="GO" id="GO:0004674">
    <property type="term" value="F:protein serine/threonine kinase activity"/>
    <property type="evidence" value="ECO:0007669"/>
    <property type="project" value="UniProtKB-KW"/>
</dbReference>
<evidence type="ECO:0000256" key="1">
    <source>
        <dbReference type="ARBA" id="ARBA00022527"/>
    </source>
</evidence>
<dbReference type="SUPFAM" id="SSF56112">
    <property type="entry name" value="Protein kinase-like (PK-like)"/>
    <property type="match status" value="1"/>
</dbReference>
<keyword evidence="1" id="KW-0723">Serine/threonine-protein kinase</keyword>
<dbReference type="PROSITE" id="PS51158">
    <property type="entry name" value="ALPHA_KINASE"/>
    <property type="match status" value="1"/>
</dbReference>
<dbReference type="GO" id="GO:0005524">
    <property type="term" value="F:ATP binding"/>
    <property type="evidence" value="ECO:0007669"/>
    <property type="project" value="UniProtKB-KW"/>
</dbReference>
<keyword evidence="2" id="KW-0808">Transferase</keyword>
<dbReference type="Proteomes" id="UP000475325">
    <property type="component" value="Unassembled WGS sequence"/>
</dbReference>
<dbReference type="Pfam" id="PF02816">
    <property type="entry name" value="Alpha_kinase"/>
    <property type="match status" value="1"/>
</dbReference>
<evidence type="ECO:0000313" key="7">
    <source>
        <dbReference type="EMBL" id="KAF3111915.1"/>
    </source>
</evidence>
<gene>
    <name evidence="7" type="ORF">TWF102_005676</name>
</gene>
<evidence type="ECO:0000259" key="6">
    <source>
        <dbReference type="PROSITE" id="PS51158"/>
    </source>
</evidence>
<organism evidence="7 8">
    <name type="scientific">Orbilia oligospora</name>
    <name type="common">Nematode-trapping fungus</name>
    <name type="synonym">Arthrobotrys oligospora</name>
    <dbReference type="NCBI Taxonomy" id="2813651"/>
    <lineage>
        <taxon>Eukaryota</taxon>
        <taxon>Fungi</taxon>
        <taxon>Dikarya</taxon>
        <taxon>Ascomycota</taxon>
        <taxon>Pezizomycotina</taxon>
        <taxon>Orbiliomycetes</taxon>
        <taxon>Orbiliales</taxon>
        <taxon>Orbiliaceae</taxon>
        <taxon>Orbilia</taxon>
    </lineage>
</organism>
<evidence type="ECO:0000256" key="2">
    <source>
        <dbReference type="ARBA" id="ARBA00022679"/>
    </source>
</evidence>